<evidence type="ECO:0000313" key="2">
    <source>
        <dbReference type="Proteomes" id="UP000295416"/>
    </source>
</evidence>
<dbReference type="InterPro" id="IPR005361">
    <property type="entry name" value="UPF0158"/>
</dbReference>
<dbReference type="EMBL" id="SLXK01000031">
    <property type="protein sequence ID" value="TCP23467.1"/>
    <property type="molecule type" value="Genomic_DNA"/>
</dbReference>
<dbReference type="RefSeq" id="WP_132747360.1">
    <property type="nucleotide sequence ID" value="NZ_SLXK01000031.1"/>
</dbReference>
<dbReference type="Proteomes" id="UP000295416">
    <property type="component" value="Unassembled WGS sequence"/>
</dbReference>
<dbReference type="Pfam" id="PF03682">
    <property type="entry name" value="UPF0158"/>
    <property type="match status" value="1"/>
</dbReference>
<evidence type="ECO:0000313" key="1">
    <source>
        <dbReference type="EMBL" id="TCP23467.1"/>
    </source>
</evidence>
<comment type="caution">
    <text evidence="1">The sequence shown here is derived from an EMBL/GenBank/DDBJ whole genome shotgun (WGS) entry which is preliminary data.</text>
</comment>
<name>A0A4R2NP17_9BACL</name>
<organism evidence="1 2">
    <name type="scientific">Scopulibacillus darangshiensis</name>
    <dbReference type="NCBI Taxonomy" id="442528"/>
    <lineage>
        <taxon>Bacteria</taxon>
        <taxon>Bacillati</taxon>
        <taxon>Bacillota</taxon>
        <taxon>Bacilli</taxon>
        <taxon>Bacillales</taxon>
        <taxon>Sporolactobacillaceae</taxon>
        <taxon>Scopulibacillus</taxon>
    </lineage>
</organism>
<dbReference type="OrthoDB" id="367880at2"/>
<dbReference type="AlphaFoldDB" id="A0A4R2NP17"/>
<sequence length="151" mass="18214">MELMDKLIFSYSDNSFEHAYFLDLWTGEIILEMEESMTGEEPKIDWDDDESAERYIEIPKTDSNEGYRLMVDFARQIDNSKSRDFLFDALDRRRPFRRFKDAVIQLGIEDEWYKFEDAFFRQEIKDWIELKGLSYKELNEKFKAGRGEKSN</sequence>
<gene>
    <name evidence="1" type="ORF">EV207_13129</name>
</gene>
<protein>
    <submittedName>
        <fullName evidence="1">Uncharacterized protein UPF0158</fullName>
    </submittedName>
</protein>
<accession>A0A4R2NP17</accession>
<proteinExistence type="predicted"/>
<reference evidence="1 2" key="1">
    <citation type="submission" date="2019-03" db="EMBL/GenBank/DDBJ databases">
        <title>Genomic Encyclopedia of Type Strains, Phase IV (KMG-IV): sequencing the most valuable type-strain genomes for metagenomic binning, comparative biology and taxonomic classification.</title>
        <authorList>
            <person name="Goeker M."/>
        </authorList>
    </citation>
    <scope>NUCLEOTIDE SEQUENCE [LARGE SCALE GENOMIC DNA]</scope>
    <source>
        <strain evidence="1 2">DSM 19377</strain>
    </source>
</reference>
<keyword evidence="2" id="KW-1185">Reference proteome</keyword>